<dbReference type="OrthoDB" id="2644834at2"/>
<name>A0A3A3GIT5_PANTH</name>
<reference evidence="2 3" key="1">
    <citation type="submission" date="2018-09" db="EMBL/GenBank/DDBJ databases">
        <title>Paenibacillus SK2017-BO5.</title>
        <authorList>
            <person name="Piskunova J.V."/>
            <person name="Dubiley S.A."/>
            <person name="Severinov K.V."/>
        </authorList>
    </citation>
    <scope>NUCLEOTIDE SEQUENCE [LARGE SCALE GENOMIC DNA]</scope>
    <source>
        <strain evidence="2 3">BO5</strain>
    </source>
</reference>
<dbReference type="AlphaFoldDB" id="A0A3A3GIT5"/>
<dbReference type="InterPro" id="IPR037883">
    <property type="entry name" value="Knr4/Smi1-like_sf"/>
</dbReference>
<sequence>MKEDIDFITRQLDLFLAHVHPVLFQSVAEGVPAEMRDGNINEDGLVCWKCIPSTITEEEIGELENEFSISFPPMMRALFRTYHYVDLHFNNVEDETGHRGDCQFIELPPMSSQDRLTRYRDIIQAWEPLLAAGYLPFTEAEDSQGPVCFDLTRIDDSGDYPVVWFFHDHLHELGAEQSRIREQVQPWERELFSSFREMIETLCGLQPPHRD</sequence>
<dbReference type="Proteomes" id="UP000266177">
    <property type="component" value="Unassembled WGS sequence"/>
</dbReference>
<comment type="caution">
    <text evidence="2">The sequence shown here is derived from an EMBL/GenBank/DDBJ whole genome shotgun (WGS) entry which is preliminary data.</text>
</comment>
<dbReference type="EMBL" id="QYZD01000019">
    <property type="protein sequence ID" value="RJG21982.1"/>
    <property type="molecule type" value="Genomic_DNA"/>
</dbReference>
<dbReference type="SUPFAM" id="SSF160631">
    <property type="entry name" value="SMI1/KNR4-like"/>
    <property type="match status" value="1"/>
</dbReference>
<feature type="domain" description="Knr4/Smi1-like" evidence="1">
    <location>
        <begin position="55"/>
        <end position="200"/>
    </location>
</feature>
<dbReference type="Pfam" id="PF09346">
    <property type="entry name" value="SMI1_KNR4"/>
    <property type="match status" value="1"/>
</dbReference>
<gene>
    <name evidence="2" type="ORF">DQX05_19160</name>
</gene>
<dbReference type="InterPro" id="IPR018958">
    <property type="entry name" value="Knr4/Smi1-like_dom"/>
</dbReference>
<dbReference type="RefSeq" id="WP_119795098.1">
    <property type="nucleotide sequence ID" value="NZ_QYZD01000019.1"/>
</dbReference>
<dbReference type="Gene3D" id="3.40.1580.10">
    <property type="entry name" value="SMI1/KNR4-like"/>
    <property type="match status" value="1"/>
</dbReference>
<proteinExistence type="predicted"/>
<evidence type="ECO:0000313" key="2">
    <source>
        <dbReference type="EMBL" id="RJG21982.1"/>
    </source>
</evidence>
<protein>
    <submittedName>
        <fullName evidence="2">SMI1/KNR4 family protein</fullName>
    </submittedName>
</protein>
<accession>A0A3A3GIT5</accession>
<evidence type="ECO:0000313" key="3">
    <source>
        <dbReference type="Proteomes" id="UP000266177"/>
    </source>
</evidence>
<evidence type="ECO:0000259" key="1">
    <source>
        <dbReference type="Pfam" id="PF09346"/>
    </source>
</evidence>
<organism evidence="2 3">
    <name type="scientific">Paenibacillus thiaminolyticus</name>
    <name type="common">Bacillus thiaminolyticus</name>
    <dbReference type="NCBI Taxonomy" id="49283"/>
    <lineage>
        <taxon>Bacteria</taxon>
        <taxon>Bacillati</taxon>
        <taxon>Bacillota</taxon>
        <taxon>Bacilli</taxon>
        <taxon>Bacillales</taxon>
        <taxon>Paenibacillaceae</taxon>
        <taxon>Paenibacillus</taxon>
    </lineage>
</organism>